<evidence type="ECO:0000256" key="2">
    <source>
        <dbReference type="ARBA" id="ARBA00023002"/>
    </source>
</evidence>
<dbReference type="SUPFAM" id="SSF46977">
    <property type="entry name" value="Succinate dehydrogenase/fumarate reductase flavoprotein C-terminal domain"/>
    <property type="match status" value="1"/>
</dbReference>
<dbReference type="RefSeq" id="WP_046764336.1">
    <property type="nucleotide sequence ID" value="NZ_LBIC01000006.1"/>
</dbReference>
<dbReference type="Gene3D" id="3.50.50.60">
    <property type="entry name" value="FAD/NAD(P)-binding domain"/>
    <property type="match status" value="1"/>
</dbReference>
<dbReference type="Pfam" id="PF02910">
    <property type="entry name" value="Succ_DH_flav_C"/>
    <property type="match status" value="1"/>
</dbReference>
<keyword evidence="6" id="KW-1185">Reference proteome</keyword>
<protein>
    <submittedName>
        <fullName evidence="5">Fumarate reductase</fullName>
    </submittedName>
</protein>
<feature type="domain" description="FAD-dependent oxidoreductase 2 FAD-binding" evidence="3">
    <location>
        <begin position="10"/>
        <end position="215"/>
    </location>
</feature>
<dbReference type="Gene3D" id="1.20.58.100">
    <property type="entry name" value="Fumarate reductase/succinate dehydrogenase flavoprotein-like, C-terminal domain"/>
    <property type="match status" value="1"/>
</dbReference>
<dbReference type="InterPro" id="IPR003953">
    <property type="entry name" value="FAD-dep_OxRdtase_2_FAD-bd"/>
</dbReference>
<proteinExistence type="predicted"/>
<dbReference type="PANTHER" id="PTHR11632">
    <property type="entry name" value="SUCCINATE DEHYDROGENASE 2 FLAVOPROTEIN SUBUNIT"/>
    <property type="match status" value="1"/>
</dbReference>
<dbReference type="Pfam" id="PF00890">
    <property type="entry name" value="FAD_binding_2"/>
    <property type="match status" value="1"/>
</dbReference>
<dbReference type="GO" id="GO:0016491">
    <property type="term" value="F:oxidoreductase activity"/>
    <property type="evidence" value="ECO:0007669"/>
    <property type="project" value="UniProtKB-KW"/>
</dbReference>
<evidence type="ECO:0000313" key="6">
    <source>
        <dbReference type="Proteomes" id="UP000033874"/>
    </source>
</evidence>
<dbReference type="SUPFAM" id="SSF51905">
    <property type="entry name" value="FAD/NAD(P)-binding domain"/>
    <property type="match status" value="1"/>
</dbReference>
<evidence type="ECO:0000259" key="3">
    <source>
        <dbReference type="Pfam" id="PF00890"/>
    </source>
</evidence>
<keyword evidence="1" id="KW-0285">Flavoprotein</keyword>
<evidence type="ECO:0000256" key="1">
    <source>
        <dbReference type="ARBA" id="ARBA00022630"/>
    </source>
</evidence>
<dbReference type="InterPro" id="IPR015939">
    <property type="entry name" value="Fum_Rdtase/Succ_DH_flav-like_C"/>
</dbReference>
<dbReference type="PRINTS" id="PR00368">
    <property type="entry name" value="FADPNR"/>
</dbReference>
<dbReference type="PRINTS" id="PR00411">
    <property type="entry name" value="PNDRDTASEI"/>
</dbReference>
<dbReference type="PANTHER" id="PTHR11632:SF51">
    <property type="entry name" value="SUCCINATE DEHYDROGENASE [UBIQUINONE] FLAVOPROTEIN SUBUNIT, MITOCHONDRIAL"/>
    <property type="match status" value="1"/>
</dbReference>
<accession>A0A0M3ASV3</accession>
<dbReference type="STRING" id="56193.YP76_14645"/>
<dbReference type="InterPro" id="IPR037099">
    <property type="entry name" value="Fum_R/Succ_DH_flav-like_C_sf"/>
</dbReference>
<dbReference type="InterPro" id="IPR036188">
    <property type="entry name" value="FAD/NAD-bd_sf"/>
</dbReference>
<dbReference type="AlphaFoldDB" id="A0A0M3ASV3"/>
<evidence type="ECO:0000259" key="4">
    <source>
        <dbReference type="Pfam" id="PF02910"/>
    </source>
</evidence>
<dbReference type="PATRIC" id="fig|56193.3.peg.3058"/>
<name>A0A0M3ASV3_9SPHN</name>
<sequence>MNDIQAHRCDVLIIGGGMAAAWAAIAAAKTGAITIMVDKGYVGTSGVTATGGPNHWWVPPDPGKRREVIERKLAAGLGLGDPEWMERVIDTTWRTLPELAPYYPFGSDGKGGRYYSGVRGAEYMRALRAYALAAGARILDHHPATQLLVNGDGAVRGARGHARLIRRDWEIQAGAVIMATGGCAFRSGLLGSHGNTGDGYLMAVEAGAELSGMEFSIQYSVSPAWASTRTLPYGAARYYDVDGEEIVQPPRGHAHFQALGAALLTGPVYADLIDAPSALPPVLHDIQPFTPPPFVRKGVDLFKERWPIKLFGEGTIRGNGGLRIRDGNCRTNVPGLFAAGDAATRELATGAISGGGAVNSAWALTSGQIAGAAAAKEALAGRRRTMEQLRSAASAAIHPVAAERPVDRKAIEADIDHHMNGYQHALWRSERQLTDSLKVLEAHWRAIRDHGRAEGLSLVSLRETAAMTATARWCTAAALSRRESRGIHVRIDAPELDAGSGARLLTGGLDMIWTRPEQQRYAEAAA</sequence>
<keyword evidence="2" id="KW-0560">Oxidoreductase</keyword>
<evidence type="ECO:0000313" key="5">
    <source>
        <dbReference type="EMBL" id="KKW91609.1"/>
    </source>
</evidence>
<organism evidence="5 6">
    <name type="scientific">Sphingobium chungbukense</name>
    <dbReference type="NCBI Taxonomy" id="56193"/>
    <lineage>
        <taxon>Bacteria</taxon>
        <taxon>Pseudomonadati</taxon>
        <taxon>Pseudomonadota</taxon>
        <taxon>Alphaproteobacteria</taxon>
        <taxon>Sphingomonadales</taxon>
        <taxon>Sphingomonadaceae</taxon>
        <taxon>Sphingobium</taxon>
    </lineage>
</organism>
<reference evidence="5 6" key="1">
    <citation type="submission" date="2015-04" db="EMBL/GenBank/DDBJ databases">
        <title>Genome sequence of aromatic hydrocarbons-degrading Sphingobium chungbukense DJ77.</title>
        <authorList>
            <person name="Kim Y.-C."/>
            <person name="Chae J.-C."/>
        </authorList>
    </citation>
    <scope>NUCLEOTIDE SEQUENCE [LARGE SCALE GENOMIC DNA]</scope>
    <source>
        <strain evidence="5 6">DJ77</strain>
    </source>
</reference>
<comment type="caution">
    <text evidence="5">The sequence shown here is derived from an EMBL/GenBank/DDBJ whole genome shotgun (WGS) entry which is preliminary data.</text>
</comment>
<dbReference type="EMBL" id="LBIC01000006">
    <property type="protein sequence ID" value="KKW91609.1"/>
    <property type="molecule type" value="Genomic_DNA"/>
</dbReference>
<gene>
    <name evidence="5" type="ORF">YP76_14645</name>
</gene>
<dbReference type="Proteomes" id="UP000033874">
    <property type="component" value="Unassembled WGS sequence"/>
</dbReference>
<dbReference type="InterPro" id="IPR030664">
    <property type="entry name" value="SdhA/FrdA/AprA"/>
</dbReference>
<feature type="domain" description="Fumarate reductase/succinate dehydrogenase flavoprotein-like C-terminal" evidence="4">
    <location>
        <begin position="435"/>
        <end position="497"/>
    </location>
</feature>